<dbReference type="OrthoDB" id="265845at2157"/>
<name>W0JJ43_9EURY</name>
<dbReference type="InterPro" id="IPR058278">
    <property type="entry name" value="DUF7972"/>
</dbReference>
<sequence>MGSSERNESLESSGTEIGDRTGPLARVREWILVEGDRLLITILLSSVTFFLLLALNELEFIAFVNSGSMTRLASGMIAGTFSLVTLVVSINQLILSQEFATAGEVRDELDGVMDFRHDLEERTGVPASPAAPTRILEVLVEAVRRRADELAEAVAGHEDAAFEARVNRYVASVRESTDRLDDTLEHTSSNTFNAVSASLQYDNGRQVYVARTLRGRYADELSDEQREAVDELIGTLQLFDVAQEHFKTTYLQRELTRFSQLTIYSGFPAILSAIIVALVYADFGGASINVASLPVVVSALITVVISPLALLVSYILRTATVARRSASVGPMLPQKDPDDGSFEGSLEEGQE</sequence>
<dbReference type="AlphaFoldDB" id="W0JJ43"/>
<keyword evidence="4" id="KW-1185">Reference proteome</keyword>
<protein>
    <submittedName>
        <fullName evidence="3">Uncharacterized protein</fullName>
    </submittedName>
</protein>
<dbReference type="KEGG" id="hlr:HALLA_06955"/>
<proteinExistence type="predicted"/>
<dbReference type="STRING" id="797299.HALLA_06955"/>
<evidence type="ECO:0000313" key="3">
    <source>
        <dbReference type="EMBL" id="AHF98628.1"/>
    </source>
</evidence>
<dbReference type="EMBL" id="CP007055">
    <property type="protein sequence ID" value="AHF98628.1"/>
    <property type="molecule type" value="Genomic_DNA"/>
</dbReference>
<reference evidence="3 4" key="1">
    <citation type="submission" date="2014-01" db="EMBL/GenBank/DDBJ databases">
        <authorList>
            <consortium name="DOE Joint Genome Institute"/>
            <person name="Anderson I."/>
            <person name="Huntemann M."/>
            <person name="Han J."/>
            <person name="Chen A."/>
            <person name="Kyrpides N."/>
            <person name="Mavromatis K."/>
            <person name="Markowitz V."/>
            <person name="Palaniappan K."/>
            <person name="Ivanova N."/>
            <person name="Schaumberg A."/>
            <person name="Pati A."/>
            <person name="Liolios K."/>
            <person name="Nordberg H.P."/>
            <person name="Cantor M.N."/>
            <person name="Hua S.X."/>
            <person name="Woyke T."/>
        </authorList>
    </citation>
    <scope>NUCLEOTIDE SEQUENCE [LARGE SCALE GENOMIC DNA]</scope>
    <source>
        <strain evidence="3 4">XH-48</strain>
    </source>
</reference>
<dbReference type="RefSeq" id="WP_049951834.1">
    <property type="nucleotide sequence ID" value="NZ_CP007055.1"/>
</dbReference>
<dbReference type="PATRIC" id="fig|797299.3.peg.432"/>
<feature type="transmembrane region" description="Helical" evidence="2">
    <location>
        <begin position="261"/>
        <end position="281"/>
    </location>
</feature>
<keyword evidence="2" id="KW-1133">Transmembrane helix</keyword>
<feature type="compositionally biased region" description="Acidic residues" evidence="1">
    <location>
        <begin position="339"/>
        <end position="351"/>
    </location>
</feature>
<gene>
    <name evidence="3" type="ORF">HALLA_06955</name>
</gene>
<feature type="region of interest" description="Disordered" evidence="1">
    <location>
        <begin position="328"/>
        <end position="351"/>
    </location>
</feature>
<evidence type="ECO:0000256" key="2">
    <source>
        <dbReference type="SAM" id="Phobius"/>
    </source>
</evidence>
<keyword evidence="2" id="KW-0472">Membrane</keyword>
<feature type="transmembrane region" description="Helical" evidence="2">
    <location>
        <begin position="38"/>
        <end position="55"/>
    </location>
</feature>
<feature type="transmembrane region" description="Helical" evidence="2">
    <location>
        <begin position="75"/>
        <end position="95"/>
    </location>
</feature>
<organism evidence="3 4">
    <name type="scientific">Halostagnicola larsenii XH-48</name>
    <dbReference type="NCBI Taxonomy" id="797299"/>
    <lineage>
        <taxon>Archaea</taxon>
        <taxon>Methanobacteriati</taxon>
        <taxon>Methanobacteriota</taxon>
        <taxon>Stenosarchaea group</taxon>
        <taxon>Halobacteria</taxon>
        <taxon>Halobacteriales</taxon>
        <taxon>Natrialbaceae</taxon>
        <taxon>Halostagnicola</taxon>
    </lineage>
</organism>
<accession>W0JJ43</accession>
<dbReference type="eggNOG" id="arCOG08131">
    <property type="taxonomic scope" value="Archaea"/>
</dbReference>
<keyword evidence="2" id="KW-0812">Transmembrane</keyword>
<dbReference type="GeneID" id="25144227"/>
<feature type="transmembrane region" description="Helical" evidence="2">
    <location>
        <begin position="293"/>
        <end position="316"/>
    </location>
</feature>
<evidence type="ECO:0000256" key="1">
    <source>
        <dbReference type="SAM" id="MobiDB-lite"/>
    </source>
</evidence>
<dbReference type="HOGENOM" id="CLU_061327_0_0_2"/>
<dbReference type="Pfam" id="PF25927">
    <property type="entry name" value="DUF7972"/>
    <property type="match status" value="1"/>
</dbReference>
<evidence type="ECO:0000313" key="4">
    <source>
        <dbReference type="Proteomes" id="UP000019024"/>
    </source>
</evidence>
<dbReference type="Proteomes" id="UP000019024">
    <property type="component" value="Chromosome"/>
</dbReference>